<proteinExistence type="predicted"/>
<evidence type="ECO:0000313" key="2">
    <source>
        <dbReference type="Proteomes" id="UP001065298"/>
    </source>
</evidence>
<organism evidence="1 2">
    <name type="scientific">Fusarium keratoplasticum</name>
    <dbReference type="NCBI Taxonomy" id="1328300"/>
    <lineage>
        <taxon>Eukaryota</taxon>
        <taxon>Fungi</taxon>
        <taxon>Dikarya</taxon>
        <taxon>Ascomycota</taxon>
        <taxon>Pezizomycotina</taxon>
        <taxon>Sordariomycetes</taxon>
        <taxon>Hypocreomycetidae</taxon>
        <taxon>Hypocreales</taxon>
        <taxon>Nectriaceae</taxon>
        <taxon>Fusarium</taxon>
        <taxon>Fusarium solani species complex</taxon>
    </lineage>
</organism>
<comment type="caution">
    <text evidence="1">The sequence shown here is derived from an EMBL/GenBank/DDBJ whole genome shotgun (WGS) entry which is preliminary data.</text>
</comment>
<protein>
    <submittedName>
        <fullName evidence="1">Transcription factor BYE1</fullName>
    </submittedName>
</protein>
<accession>A0ACC0RAE5</accession>
<name>A0ACC0RAE5_9HYPO</name>
<evidence type="ECO:0000313" key="1">
    <source>
        <dbReference type="EMBL" id="KAI8680269.1"/>
    </source>
</evidence>
<reference evidence="1" key="1">
    <citation type="submission" date="2022-06" db="EMBL/GenBank/DDBJ databases">
        <title>Fusarium solani species complex genomes reveal bases of compartmentalisation and animal pathogenesis.</title>
        <authorList>
            <person name="Tsai I.J."/>
        </authorList>
    </citation>
    <scope>NUCLEOTIDE SEQUENCE</scope>
    <source>
        <strain evidence="1">Fu6.1</strain>
    </source>
</reference>
<dbReference type="EMBL" id="CM046504">
    <property type="protein sequence ID" value="KAI8680269.1"/>
    <property type="molecule type" value="Genomic_DNA"/>
</dbReference>
<sequence length="892" mass="97909">MSGKRQRPANSSRRPKGAEDDAPPPKRDKTSRSSRSNRSTNVNNSGEAEPRRSVRATKGQHTKSFDELEPATVPKRRQTKKTKKAKEQEQEQEQQQGQEEDEEDELIRCVCGATEQDEDSGEAWIACETCGAWQHNVCVGVSSFDDEIPEHYWCEQCRPEDHKELLDGMAKGEKPWEARRQAHEEAKKKKRGGRKGKSKRHSETKDEDKSKAKPSPAPDAPKEKKETKTGKRKAREDSHDTDGKVSCPFGIPHGLCPVANPEWHVKTTKIRRVAENEAAPVPTVSYMPPADLAKAIGELPNQRMGPAKALNKSITHVLTSIQKQGNLQLEEGSTIESKSETLALQIERAVFDTHPVTKGQKEYSQQVKTLAFNLKNNPELCHGLLARTLSPSGLAVMTSEQLASSEMQKQTAEMKAKAEKQSIFYTSETGPRVRRTHKGEEVIDDESFVTDAPVPLPAGPRRPPVQTVKKEPVGGDKPDLASHPAQHDDKQRSPSHPDFDITKVFSSVKSPTASQNRRPSAPIAPANGPGVDADVDRMLQEENESPPYSPTEETQDPDVIWRGALAMSSIADFPATAKHIGGANFAAVGPWSKLIPRRMTVAGRITEQSAIEYLCSLRYSSFTDIIVVSITPVSPASHAEFNALIDYFVSKKRYGVVGDKVVGNVRDTYLVPVPPGEDNYPEFMLNLVDNKIPKTRTEPMLLAVFVYRNDPEQLKQLKDNASNQQDASAQGSPTPAGHAQRSNSTASAGPAFSPATPQAPQGAFPQSSPPPHLHSMTPVPIPQPPHTRPVAAPAPTAPPASQPPAPTEMSEAQKYQAQQAGTAMAQEILGPLISVPTVQFILPQAWQMSRREWEVVRKIFERDPRAREDLQHLGTLLERETANDKAGAPAAA</sequence>
<keyword evidence="2" id="KW-1185">Reference proteome</keyword>
<gene>
    <name evidence="1" type="ORF">NCS57_00307000</name>
</gene>
<dbReference type="Proteomes" id="UP001065298">
    <property type="component" value="Chromosome 2"/>
</dbReference>